<sequence>MTDTYRAGSHPAFIAALVGLREAAGQPSYSTMHQLSRAPGVPKELPASTVNDILTGKRERLPDWGLVASFVKVCHRHAELTGLPTDALGTVEQWQARWRAARSEQPARPRVTGSHDLFRTPADEAERRTTRTVDRLMRLAGDGDPDAACRLAIIALLTGDRSAAGYWLHVAARHRHPHAEALAAHPRPAELAAELAFALGQAYEEEGPAKLVIARFYYRLAAEHGHPAAGERLRVLRAVPFGKLLPAPLFSPAPAGTRPGVHRP</sequence>
<reference evidence="1 2" key="1">
    <citation type="submission" date="2022-04" db="EMBL/GenBank/DDBJ databases">
        <title>Genome draft of Actinomadura sp. ATCC 31491.</title>
        <authorList>
            <person name="Shi X."/>
            <person name="Du Y."/>
        </authorList>
    </citation>
    <scope>NUCLEOTIDE SEQUENCE [LARGE SCALE GENOMIC DNA]</scope>
    <source>
        <strain evidence="1 2">ATCC 31491</strain>
    </source>
</reference>
<organism evidence="1 2">
    <name type="scientific">Actinomadura luzonensis</name>
    <dbReference type="NCBI Taxonomy" id="2805427"/>
    <lineage>
        <taxon>Bacteria</taxon>
        <taxon>Bacillati</taxon>
        <taxon>Actinomycetota</taxon>
        <taxon>Actinomycetes</taxon>
        <taxon>Streptosporangiales</taxon>
        <taxon>Thermomonosporaceae</taxon>
        <taxon>Actinomadura</taxon>
    </lineage>
</organism>
<comment type="caution">
    <text evidence="1">The sequence shown here is derived from an EMBL/GenBank/DDBJ whole genome shotgun (WGS) entry which is preliminary data.</text>
</comment>
<gene>
    <name evidence="1" type="ORF">MF672_034045</name>
</gene>
<dbReference type="SUPFAM" id="SSF81901">
    <property type="entry name" value="HCP-like"/>
    <property type="match status" value="1"/>
</dbReference>
<dbReference type="Gene3D" id="1.25.40.10">
    <property type="entry name" value="Tetratricopeptide repeat domain"/>
    <property type="match status" value="1"/>
</dbReference>
<dbReference type="EMBL" id="JAKRKC020000002">
    <property type="protein sequence ID" value="MCK2218781.1"/>
    <property type="molecule type" value="Genomic_DNA"/>
</dbReference>
<evidence type="ECO:0000313" key="2">
    <source>
        <dbReference type="Proteomes" id="UP001317259"/>
    </source>
</evidence>
<evidence type="ECO:0000313" key="1">
    <source>
        <dbReference type="EMBL" id="MCK2218781.1"/>
    </source>
</evidence>
<name>A0ABT0G2E2_9ACTN</name>
<protein>
    <recommendedName>
        <fullName evidence="3">XRE family transcriptional regulator</fullName>
    </recommendedName>
</protein>
<dbReference type="Proteomes" id="UP001317259">
    <property type="component" value="Unassembled WGS sequence"/>
</dbReference>
<dbReference type="InterPro" id="IPR011990">
    <property type="entry name" value="TPR-like_helical_dom_sf"/>
</dbReference>
<dbReference type="RefSeq" id="WP_242382758.1">
    <property type="nucleotide sequence ID" value="NZ_JAKRKC020000002.1"/>
</dbReference>
<keyword evidence="2" id="KW-1185">Reference proteome</keyword>
<evidence type="ECO:0008006" key="3">
    <source>
        <dbReference type="Google" id="ProtNLM"/>
    </source>
</evidence>
<proteinExistence type="predicted"/>
<accession>A0ABT0G2E2</accession>